<protein>
    <submittedName>
        <fullName evidence="5">FAD-dependent monooxygenase</fullName>
    </submittedName>
</protein>
<dbReference type="Gene3D" id="3.30.9.10">
    <property type="entry name" value="D-Amino Acid Oxidase, subunit A, domain 2"/>
    <property type="match status" value="1"/>
</dbReference>
<dbReference type="PANTHER" id="PTHR43004:SF19">
    <property type="entry name" value="BINDING MONOOXYGENASE, PUTATIVE (JCVI)-RELATED"/>
    <property type="match status" value="1"/>
</dbReference>
<dbReference type="GO" id="GO:0004497">
    <property type="term" value="F:monooxygenase activity"/>
    <property type="evidence" value="ECO:0007669"/>
    <property type="project" value="UniProtKB-KW"/>
</dbReference>
<evidence type="ECO:0000313" key="6">
    <source>
        <dbReference type="Proteomes" id="UP001597417"/>
    </source>
</evidence>
<dbReference type="PRINTS" id="PR00420">
    <property type="entry name" value="RNGMNOXGNASE"/>
</dbReference>
<name>A0ABW5FKL8_9PSEU</name>
<keyword evidence="3" id="KW-0274">FAD</keyword>
<dbReference type="Proteomes" id="UP001597417">
    <property type="component" value="Unassembled WGS sequence"/>
</dbReference>
<evidence type="ECO:0000313" key="5">
    <source>
        <dbReference type="EMBL" id="MFD2414777.1"/>
    </source>
</evidence>
<dbReference type="SUPFAM" id="SSF51905">
    <property type="entry name" value="FAD/NAD(P)-binding domain"/>
    <property type="match status" value="1"/>
</dbReference>
<dbReference type="Pfam" id="PF01494">
    <property type="entry name" value="FAD_binding_3"/>
    <property type="match status" value="1"/>
</dbReference>
<organism evidence="5 6">
    <name type="scientific">Amycolatopsis pigmentata</name>
    <dbReference type="NCBI Taxonomy" id="450801"/>
    <lineage>
        <taxon>Bacteria</taxon>
        <taxon>Bacillati</taxon>
        <taxon>Actinomycetota</taxon>
        <taxon>Actinomycetes</taxon>
        <taxon>Pseudonocardiales</taxon>
        <taxon>Pseudonocardiaceae</taxon>
        <taxon>Amycolatopsis</taxon>
    </lineage>
</organism>
<comment type="cofactor">
    <cofactor evidence="1">
        <name>FAD</name>
        <dbReference type="ChEBI" id="CHEBI:57692"/>
    </cofactor>
</comment>
<sequence>MAHHSTEVLIVGGGPTGLAATIALGRLGVSTTLVERRGTTSTHPRGHVENGRTMEIFRLWGIDEQVRDEGLPRAFLGGVTFMTRLSGIELGSLRFREDSEWLMGPDGQGPAALSSTPQDRLEPILLERAQRCPSVTSRFNWEVRDLVNGPEAVTATLHGPAGEVETIDAAYVIAADGPRSAVREALGIQVDGPGALGSQLGIYFHADLPWLAATRPNALYWLYNPEVQGVVISLDGARRWHLLFAYDAQRESVEDYPPERCEAIVRALVGREDIPIEIRSVLPWQMRAAVAERFRAGRVFLAGDAAHTMPPTGGMGMNTGIGDAHNLAWKLHAVLRGIAEPELLDTYDTERHPVGVRNTGNSVANARAMVESGLSGILVHDPEGFAAIETPGGSALRERLARAVPGQLDHFSFDGLSFGYVYDSTAVVPDGTVVPESGVGTYVPTAAPGARAPHTWLTHRGEKVSTIDLSDARFVLLSASSTWADAARRVAGDVNAPIDAGRVGSAEDLATADFVDPDGRFLDLYELGRHGAVLIRPDGHVAWRTLDLTDDPEFSIRAAIGRVLHRTRAVAPHLTVTAGGNQ</sequence>
<evidence type="ECO:0000256" key="1">
    <source>
        <dbReference type="ARBA" id="ARBA00001974"/>
    </source>
</evidence>
<dbReference type="RefSeq" id="WP_378259963.1">
    <property type="nucleotide sequence ID" value="NZ_JBHUKR010000001.1"/>
</dbReference>
<keyword evidence="5" id="KW-0503">Monooxygenase</keyword>
<keyword evidence="2" id="KW-0285">Flavoprotein</keyword>
<gene>
    <name evidence="5" type="ORF">ACFSXZ_00335</name>
</gene>
<evidence type="ECO:0000256" key="2">
    <source>
        <dbReference type="ARBA" id="ARBA00022630"/>
    </source>
</evidence>
<evidence type="ECO:0000256" key="3">
    <source>
        <dbReference type="ARBA" id="ARBA00022827"/>
    </source>
</evidence>
<dbReference type="Pfam" id="PF21274">
    <property type="entry name" value="Rng_hyd_C"/>
    <property type="match status" value="1"/>
</dbReference>
<dbReference type="InterPro" id="IPR050641">
    <property type="entry name" value="RIFMO-like"/>
</dbReference>
<dbReference type="Gene3D" id="3.40.30.120">
    <property type="match status" value="1"/>
</dbReference>
<evidence type="ECO:0000259" key="4">
    <source>
        <dbReference type="Pfam" id="PF01494"/>
    </source>
</evidence>
<feature type="domain" description="FAD-binding" evidence="4">
    <location>
        <begin position="6"/>
        <end position="359"/>
    </location>
</feature>
<keyword evidence="6" id="KW-1185">Reference proteome</keyword>
<keyword evidence="5" id="KW-0560">Oxidoreductase</keyword>
<reference evidence="6" key="1">
    <citation type="journal article" date="2019" name="Int. J. Syst. Evol. Microbiol.">
        <title>The Global Catalogue of Microorganisms (GCM) 10K type strain sequencing project: providing services to taxonomists for standard genome sequencing and annotation.</title>
        <authorList>
            <consortium name="The Broad Institute Genomics Platform"/>
            <consortium name="The Broad Institute Genome Sequencing Center for Infectious Disease"/>
            <person name="Wu L."/>
            <person name="Ma J."/>
        </authorList>
    </citation>
    <scope>NUCLEOTIDE SEQUENCE [LARGE SCALE GENOMIC DNA]</scope>
    <source>
        <strain evidence="6">CGMCC 4.7645</strain>
    </source>
</reference>
<dbReference type="NCBIfam" id="NF004780">
    <property type="entry name" value="PRK06126.1"/>
    <property type="match status" value="1"/>
</dbReference>
<comment type="caution">
    <text evidence="5">The sequence shown here is derived from an EMBL/GenBank/DDBJ whole genome shotgun (WGS) entry which is preliminary data.</text>
</comment>
<dbReference type="EMBL" id="JBHUKR010000001">
    <property type="protein sequence ID" value="MFD2414777.1"/>
    <property type="molecule type" value="Genomic_DNA"/>
</dbReference>
<dbReference type="InterPro" id="IPR002938">
    <property type="entry name" value="FAD-bd"/>
</dbReference>
<proteinExistence type="predicted"/>
<dbReference type="Gene3D" id="3.50.50.60">
    <property type="entry name" value="FAD/NAD(P)-binding domain"/>
    <property type="match status" value="1"/>
</dbReference>
<dbReference type="InterPro" id="IPR036188">
    <property type="entry name" value="FAD/NAD-bd_sf"/>
</dbReference>
<accession>A0ABW5FKL8</accession>
<dbReference type="PANTHER" id="PTHR43004">
    <property type="entry name" value="TRK SYSTEM POTASSIUM UPTAKE PROTEIN"/>
    <property type="match status" value="1"/>
</dbReference>